<sequence length="468" mass="49330">MEALKKAEDTNVSPRCLAIPNIAFHPSWHRSIYVCSSAPPQSRHRHQSAILSITKMAFISNVAVKAAGVAALLVVAVVSPAARAAAVAVAGGAPSVPAGPLDIAQLGAKGDGKSDSTPMILKAWKNACEATGVQKIVIPPGNYLTGGLELKGPCKSSIIIRLDGNLLGTGDLSAYQRNWIEIENVENLSINGHGTIDGQGALVWSKNQCQHSYNCKILPNSLVLDFVTNVQIRGITLLNSKFFHLNIFECKNVLIDKVTVKAPGDSPNTDGIHIGDSSNVTISSTTIGVGDDCISIGPGSKMIRIHGVKCGPGHGISVGSLGRYKDEKDVEDVQVTGCTIAGTTNGLRIKSYEDSKSSLKASKFLYEGITMDNVSYPIIIDQKYCPNNICVKSGASKVAVNDVVFKNIHGTSNTPEAITLNCANNLPCQGVQLVNVDIKYNGSGNKTMAVCKNAIGKSIGLAKELACI</sequence>
<gene>
    <name evidence="19" type="ORF">ZEAMMB73_Zm00001d015825</name>
</gene>
<evidence type="ECO:0000256" key="16">
    <source>
        <dbReference type="ARBA" id="ARBA00068298"/>
    </source>
</evidence>
<evidence type="ECO:0000256" key="15">
    <source>
        <dbReference type="ARBA" id="ARBA00057651"/>
    </source>
</evidence>
<organism evidence="19">
    <name type="scientific">Zea mays</name>
    <name type="common">Maize</name>
    <dbReference type="NCBI Taxonomy" id="4577"/>
    <lineage>
        <taxon>Eukaryota</taxon>
        <taxon>Viridiplantae</taxon>
        <taxon>Streptophyta</taxon>
        <taxon>Embryophyta</taxon>
        <taxon>Tracheophyta</taxon>
        <taxon>Spermatophyta</taxon>
        <taxon>Magnoliopsida</taxon>
        <taxon>Liliopsida</taxon>
        <taxon>Poales</taxon>
        <taxon>Poaceae</taxon>
        <taxon>PACMAD clade</taxon>
        <taxon>Panicoideae</taxon>
        <taxon>Andropogonodae</taxon>
        <taxon>Andropogoneae</taxon>
        <taxon>Tripsacinae</taxon>
        <taxon>Zea</taxon>
    </lineage>
</organism>
<dbReference type="InterPro" id="IPR011050">
    <property type="entry name" value="Pectin_lyase_fold/virulence"/>
</dbReference>
<dbReference type="EC" id="3.2.1.67" evidence="12"/>
<evidence type="ECO:0000256" key="2">
    <source>
        <dbReference type="ARBA" id="ARBA00008834"/>
    </source>
</evidence>
<reference evidence="19" key="1">
    <citation type="submission" date="2015-12" db="EMBL/GenBank/DDBJ databases">
        <title>Update maize B73 reference genome by single molecule sequencing technologies.</title>
        <authorList>
            <consortium name="Maize Genome Sequencing Project"/>
            <person name="Ware D."/>
        </authorList>
    </citation>
    <scope>NUCLEOTIDE SEQUENCE</scope>
    <source>
        <tissue evidence="19">Seedling</tissue>
    </source>
</reference>
<evidence type="ECO:0000256" key="12">
    <source>
        <dbReference type="ARBA" id="ARBA00038933"/>
    </source>
</evidence>
<keyword evidence="8" id="KW-1015">Disulfide bond</keyword>
<dbReference type="AlphaFoldDB" id="A0A1D6H471"/>
<evidence type="ECO:0000256" key="7">
    <source>
        <dbReference type="ARBA" id="ARBA00022801"/>
    </source>
</evidence>
<evidence type="ECO:0000256" key="14">
    <source>
        <dbReference type="ARBA" id="ARBA00048766"/>
    </source>
</evidence>
<evidence type="ECO:0000256" key="9">
    <source>
        <dbReference type="ARBA" id="ARBA00023180"/>
    </source>
</evidence>
<keyword evidence="9" id="KW-0325">Glycoprotein</keyword>
<name>A0A1D6H471_MAIZE</name>
<comment type="subcellular location">
    <subcellularLocation>
        <location evidence="1">Secreted</location>
        <location evidence="1">Cell wall</location>
    </subcellularLocation>
</comment>
<keyword evidence="5" id="KW-0732">Signal</keyword>
<dbReference type="OMA" id="NCKVLPN"/>
<dbReference type="InterPro" id="IPR006626">
    <property type="entry name" value="PbH1"/>
</dbReference>
<keyword evidence="10 18" id="KW-0326">Glycosidase</keyword>
<evidence type="ECO:0000256" key="5">
    <source>
        <dbReference type="ARBA" id="ARBA00022729"/>
    </source>
</evidence>
<evidence type="ECO:0000256" key="13">
    <source>
        <dbReference type="ARBA" id="ARBA00043142"/>
    </source>
</evidence>
<dbReference type="STRING" id="4577.A0A1D6H471"/>
<protein>
    <recommendedName>
        <fullName evidence="16">Exopolygalacturonase</fullName>
        <ecNumber evidence="12">3.2.1.67</ecNumber>
    </recommendedName>
    <alternativeName>
        <fullName evidence="13">Galacturan 1,4-alpha-galacturonidase</fullName>
    </alternativeName>
    <alternativeName>
        <fullName evidence="17">Pectinase</fullName>
    </alternativeName>
</protein>
<keyword evidence="7 18" id="KW-0378">Hydrolase</keyword>
<evidence type="ECO:0000256" key="17">
    <source>
        <dbReference type="ARBA" id="ARBA00083621"/>
    </source>
</evidence>
<dbReference type="InterPro" id="IPR012334">
    <property type="entry name" value="Pectin_lyas_fold"/>
</dbReference>
<dbReference type="GO" id="GO:0047911">
    <property type="term" value="F:galacturan 1,4-alpha-galacturonidase activity"/>
    <property type="evidence" value="ECO:0007669"/>
    <property type="project" value="UniProtKB-EC"/>
</dbReference>
<dbReference type="FunFam" id="2.160.20.10:FF:000004">
    <property type="entry name" value="Pectin lyase-like superfamily protein"/>
    <property type="match status" value="1"/>
</dbReference>
<dbReference type="PANTHER" id="PTHR31375">
    <property type="match status" value="1"/>
</dbReference>
<evidence type="ECO:0000256" key="6">
    <source>
        <dbReference type="ARBA" id="ARBA00022737"/>
    </source>
</evidence>
<evidence type="ECO:0000256" key="11">
    <source>
        <dbReference type="ARBA" id="ARBA00023316"/>
    </source>
</evidence>
<dbReference type="InParanoid" id="A0A1D6H471"/>
<comment type="similarity">
    <text evidence="2 18">Belongs to the glycosyl hydrolase 28 family.</text>
</comment>
<dbReference type="GO" id="GO:0071555">
    <property type="term" value="P:cell wall organization"/>
    <property type="evidence" value="ECO:0007669"/>
    <property type="project" value="UniProtKB-KW"/>
</dbReference>
<dbReference type="ExpressionAtlas" id="A0A1D6H471">
    <property type="expression patterns" value="baseline and differential"/>
</dbReference>
<comment type="catalytic activity">
    <reaction evidence="14">
        <text>[(1-&gt;4)-alpha-D-galacturonosyl](n) + H2O = alpha-D-galacturonate + [(1-&gt;4)-alpha-D-galacturonosyl](n-1)</text>
        <dbReference type="Rhea" id="RHEA:14117"/>
        <dbReference type="Rhea" id="RHEA-COMP:14570"/>
        <dbReference type="Rhea" id="RHEA-COMP:14572"/>
        <dbReference type="ChEBI" id="CHEBI:15377"/>
        <dbReference type="ChEBI" id="CHEBI:58658"/>
        <dbReference type="ChEBI" id="CHEBI:140523"/>
        <dbReference type="EC" id="3.2.1.67"/>
    </reaction>
</comment>
<keyword evidence="3" id="KW-0134">Cell wall</keyword>
<evidence type="ECO:0000256" key="8">
    <source>
        <dbReference type="ARBA" id="ARBA00023157"/>
    </source>
</evidence>
<dbReference type="GO" id="GO:0016829">
    <property type="term" value="F:lyase activity"/>
    <property type="evidence" value="ECO:0007669"/>
    <property type="project" value="UniProtKB-KW"/>
</dbReference>
<keyword evidence="4" id="KW-0964">Secreted</keyword>
<dbReference type="SMR" id="A0A1D6H471"/>
<accession>A0A1D6H471</accession>
<evidence type="ECO:0000256" key="3">
    <source>
        <dbReference type="ARBA" id="ARBA00022512"/>
    </source>
</evidence>
<dbReference type="SMART" id="SM00710">
    <property type="entry name" value="PbH1"/>
    <property type="match status" value="4"/>
</dbReference>
<dbReference type="GO" id="GO:0004650">
    <property type="term" value="F:polygalacturonase activity"/>
    <property type="evidence" value="ECO:0007669"/>
    <property type="project" value="InterPro"/>
</dbReference>
<dbReference type="EMBL" id="CM000781">
    <property type="protein sequence ID" value="AQK69628.1"/>
    <property type="molecule type" value="Genomic_DNA"/>
</dbReference>
<dbReference type="InterPro" id="IPR000743">
    <property type="entry name" value="Glyco_hydro_28"/>
</dbReference>
<proteinExistence type="inferred from homology"/>
<dbReference type="GO" id="GO:0005975">
    <property type="term" value="P:carbohydrate metabolic process"/>
    <property type="evidence" value="ECO:0007669"/>
    <property type="project" value="InterPro"/>
</dbReference>
<comment type="function">
    <text evidence="15">May function in depolymerizing pectin during pollen development, germination, and tube growth. Acts as an exo-polygalacturonase.</text>
</comment>
<dbReference type="Pfam" id="PF00295">
    <property type="entry name" value="Glyco_hydro_28"/>
    <property type="match status" value="1"/>
</dbReference>
<evidence type="ECO:0000256" key="4">
    <source>
        <dbReference type="ARBA" id="ARBA00022525"/>
    </source>
</evidence>
<keyword evidence="6" id="KW-0677">Repeat</keyword>
<evidence type="ECO:0000313" key="19">
    <source>
        <dbReference type="EMBL" id="AQK69628.1"/>
    </source>
</evidence>
<keyword evidence="11" id="KW-0961">Cell wall biogenesis/degradation</keyword>
<dbReference type="Gene3D" id="2.160.20.10">
    <property type="entry name" value="Single-stranded right-handed beta-helix, Pectin lyase-like"/>
    <property type="match status" value="1"/>
</dbReference>
<keyword evidence="19" id="KW-0456">Lyase</keyword>
<evidence type="ECO:0000256" key="18">
    <source>
        <dbReference type="RuleBase" id="RU361169"/>
    </source>
</evidence>
<evidence type="ECO:0000256" key="10">
    <source>
        <dbReference type="ARBA" id="ARBA00023295"/>
    </source>
</evidence>
<dbReference type="SUPFAM" id="SSF51126">
    <property type="entry name" value="Pectin lyase-like"/>
    <property type="match status" value="1"/>
</dbReference>
<evidence type="ECO:0000256" key="1">
    <source>
        <dbReference type="ARBA" id="ARBA00004191"/>
    </source>
</evidence>
<dbReference type="PROSITE" id="PS00502">
    <property type="entry name" value="POLYGALACTURONASE"/>
    <property type="match status" value="1"/>
</dbReference>